<gene>
    <name evidence="6" type="ORF">TVG0346559</name>
</gene>
<keyword evidence="2 5" id="KW-0812">Transmembrane</keyword>
<dbReference type="EMBL" id="BA000011">
    <property type="protein sequence ID" value="BAB59496.1"/>
    <property type="molecule type" value="Genomic_DNA"/>
</dbReference>
<dbReference type="DNASU" id="1440866"/>
<organism evidence="6 7">
    <name type="scientific">Thermoplasma volcanium (strain ATCC 51530 / DSM 4299 / JCM 9571 / NBRC 15438 / GSS1)</name>
    <dbReference type="NCBI Taxonomy" id="273116"/>
    <lineage>
        <taxon>Archaea</taxon>
        <taxon>Methanobacteriati</taxon>
        <taxon>Thermoplasmatota</taxon>
        <taxon>Thermoplasmata</taxon>
        <taxon>Thermoplasmatales</taxon>
        <taxon>Thermoplasmataceae</taxon>
        <taxon>Thermoplasma</taxon>
    </lineage>
</organism>
<evidence type="ECO:0000256" key="4">
    <source>
        <dbReference type="ARBA" id="ARBA00023136"/>
    </source>
</evidence>
<evidence type="ECO:0008006" key="8">
    <source>
        <dbReference type="Google" id="ProtNLM"/>
    </source>
</evidence>
<accession>Q97BV1</accession>
<dbReference type="Proteomes" id="UP000001017">
    <property type="component" value="Chromosome"/>
</dbReference>
<sequence length="225" mass="26685">MTETYNKEQQEAMKKMMSFQMLYMLIMLGSLFIVITPSSRDAVGNLLNVVLIPTIGFGYRYPLLSIILTGVIIGVILSIPRYFFTDWVKMGKMQNTMKAFNEAIRAAYRERDMKKINKLNSMRMQMSMDQYQLSMNTMKPLLVISVLTILFYAWLFVFVGKIPYNYIAFPWDFNINISTAHFWIMPYWIFMYFLTEIVVSYFITMIMKYIDFTLRLRRISRETSS</sequence>
<dbReference type="SMART" id="SM01415">
    <property type="entry name" value="DUF106"/>
    <property type="match status" value="1"/>
</dbReference>
<keyword evidence="3 5" id="KW-1133">Transmembrane helix</keyword>
<feature type="transmembrane region" description="Helical" evidence="5">
    <location>
        <begin position="141"/>
        <end position="167"/>
    </location>
</feature>
<evidence type="ECO:0000313" key="6">
    <source>
        <dbReference type="EMBL" id="BAB59496.1"/>
    </source>
</evidence>
<dbReference type="KEGG" id="tvo:TVG0346559"/>
<evidence type="ECO:0000256" key="5">
    <source>
        <dbReference type="SAM" id="Phobius"/>
    </source>
</evidence>
<dbReference type="PhylomeDB" id="Q97BV1"/>
<reference evidence="6 7" key="1">
    <citation type="journal article" date="1999" name="Proc. Jpn. Acad.">
        <title>Determination of the complete genomic DNA sequence of Thermoplasma volvanium GSS1.</title>
        <authorList>
            <person name="Kawashima T."/>
            <person name="Yamamoto Y."/>
            <person name="Aramaki H."/>
            <person name="Nunoshiba T."/>
            <person name="Kawamoto T."/>
            <person name="Watanabe K."/>
            <person name="Yamazaki M."/>
            <person name="Kanehori K."/>
            <person name="Amano N."/>
            <person name="Ohya Y."/>
            <person name="Makino K."/>
            <person name="Suzuki M."/>
        </authorList>
    </citation>
    <scope>NUCLEOTIDE SEQUENCE [LARGE SCALE GENOMIC DNA]</scope>
    <source>
        <strain evidence="7">ATCC 51530 / DSM 4299 / JCM 9571 / NBRC 15438 / GSS1</strain>
    </source>
</reference>
<dbReference type="AlphaFoldDB" id="Q97BV1"/>
<dbReference type="InterPro" id="IPR038978">
    <property type="entry name" value="MJ0935"/>
</dbReference>
<dbReference type="PANTHER" id="PTHR42198">
    <property type="entry name" value="INTEGRAL MEMBRANE PROTEIN"/>
    <property type="match status" value="1"/>
</dbReference>
<feature type="transmembrane region" description="Helical" evidence="5">
    <location>
        <begin position="21"/>
        <end position="39"/>
    </location>
</feature>
<keyword evidence="7" id="KW-1185">Reference proteome</keyword>
<evidence type="ECO:0000256" key="2">
    <source>
        <dbReference type="ARBA" id="ARBA00022692"/>
    </source>
</evidence>
<dbReference type="GO" id="GO:0016020">
    <property type="term" value="C:membrane"/>
    <property type="evidence" value="ECO:0007669"/>
    <property type="project" value="UniProtKB-SubCell"/>
</dbReference>
<dbReference type="PANTHER" id="PTHR42198:SF1">
    <property type="entry name" value="INTEGRAL MEMBRANE PROTEIN"/>
    <property type="match status" value="1"/>
</dbReference>
<evidence type="ECO:0000256" key="3">
    <source>
        <dbReference type="ARBA" id="ARBA00022989"/>
    </source>
</evidence>
<dbReference type="InterPro" id="IPR002809">
    <property type="entry name" value="EMC3/TMCO1"/>
</dbReference>
<dbReference type="PaxDb" id="273116-14324569"/>
<reference evidence="6 7" key="2">
    <citation type="journal article" date="2000" name="Proc. Natl. Acad. Sci. U.S.A.">
        <title>Archaeal adaptation to higher temperatures revealed by genomic sequence of Thermoplasma volcanium.</title>
        <authorList>
            <person name="Kawashima T."/>
            <person name="Amano N."/>
            <person name="Koike H."/>
            <person name="Makino S."/>
            <person name="Higuchi S."/>
            <person name="Kawashima-Ohya Y."/>
            <person name="Watanabe K."/>
            <person name="Yamazaki M."/>
            <person name="Kanehori K."/>
            <person name="Kawamoto T."/>
            <person name="Nunoshiba T."/>
            <person name="Yamamoto Y."/>
            <person name="Aramaki H."/>
            <person name="Makino K."/>
            <person name="Suzuki M."/>
        </authorList>
    </citation>
    <scope>NUCLEOTIDE SEQUENCE [LARGE SCALE GENOMIC DNA]</scope>
    <source>
        <strain evidence="7">ATCC 51530 / DSM 4299 / JCM 9571 / NBRC 15438 / GSS1</strain>
    </source>
</reference>
<dbReference type="STRING" id="273116.gene:9381131"/>
<evidence type="ECO:0000313" key="7">
    <source>
        <dbReference type="Proteomes" id="UP000001017"/>
    </source>
</evidence>
<dbReference type="eggNOG" id="arCOG02673">
    <property type="taxonomic scope" value="Archaea"/>
</dbReference>
<dbReference type="Pfam" id="PF01956">
    <property type="entry name" value="EMC3_TMCO1"/>
    <property type="match status" value="1"/>
</dbReference>
<comment type="subcellular location">
    <subcellularLocation>
        <location evidence="1">Membrane</location>
        <topology evidence="1">Multi-pass membrane protein</topology>
    </subcellularLocation>
</comment>
<protein>
    <recommendedName>
        <fullName evidence="8">DUF106 domain-containing protein</fullName>
    </recommendedName>
</protein>
<evidence type="ECO:0000256" key="1">
    <source>
        <dbReference type="ARBA" id="ARBA00004141"/>
    </source>
</evidence>
<dbReference type="OrthoDB" id="84619at2157"/>
<dbReference type="RefSeq" id="WP_010916608.1">
    <property type="nucleotide sequence ID" value="NC_002689.2"/>
</dbReference>
<dbReference type="HOGENOM" id="CLU_1227721_0_0_2"/>
<keyword evidence="4 5" id="KW-0472">Membrane</keyword>
<name>Q97BV1_THEVO</name>
<feature type="transmembrane region" description="Helical" evidence="5">
    <location>
        <begin position="59"/>
        <end position="84"/>
    </location>
</feature>
<dbReference type="GeneID" id="1440866"/>
<feature type="transmembrane region" description="Helical" evidence="5">
    <location>
        <begin position="187"/>
        <end position="210"/>
    </location>
</feature>
<proteinExistence type="predicted"/>